<dbReference type="KEGG" id="abac:LuPra_03365"/>
<sequence>MSLMQAVDTIPVVAAVPTPAAPVPSTLSSSDLLKAATPAEDVDTEYAVRVFGDTSAVTMAKTIAPLGPRFDALVDVLESLPLAFTGQDPVTRQQRIAAARAEYMRTLPRNKAMSVDEVDGEVARRIDRAWQDQQRAVAEAVVGSLQEAHTAIAEAHARAVQTSRSVPDAYAINAVPALTADEQRALDPKSLLHSTDQLVGRQLVELRALRQDMTAIRSSIDEQTAATEIPRDTSVALLLRYAESGTSGALKRRADFLLDLVLDGSLPTPLPADVLPSALRQRVDDIRTARVPASIRQAHAAERALIDVMHAQVAKATVLLQNAMKHGFAPSGVFGLESAQRDADQRARLRTATSKAWAPVLKKAKT</sequence>
<name>A0A143PNB4_LUTPR</name>
<reference evidence="1 2" key="1">
    <citation type="journal article" date="2016" name="Genome Announc.">
        <title>First Complete Genome Sequence of a Subdivision 6 Acidobacterium Strain.</title>
        <authorList>
            <person name="Huang S."/>
            <person name="Vieira S."/>
            <person name="Bunk B."/>
            <person name="Riedel T."/>
            <person name="Sproer C."/>
            <person name="Overmann J."/>
        </authorList>
    </citation>
    <scope>NUCLEOTIDE SEQUENCE [LARGE SCALE GENOMIC DNA]</scope>
    <source>
        <strain evidence="2">DSM 100886 HEG_-6_39</strain>
    </source>
</reference>
<evidence type="ECO:0000313" key="1">
    <source>
        <dbReference type="EMBL" id="AMY10137.1"/>
    </source>
</evidence>
<dbReference type="STRING" id="1855912.LuPra_03365"/>
<keyword evidence="2" id="KW-1185">Reference proteome</keyword>
<dbReference type="EMBL" id="CP015136">
    <property type="protein sequence ID" value="AMY10137.1"/>
    <property type="molecule type" value="Genomic_DNA"/>
</dbReference>
<proteinExistence type="predicted"/>
<reference evidence="2" key="2">
    <citation type="submission" date="2016-04" db="EMBL/GenBank/DDBJ databases">
        <title>First Complete Genome Sequence of a Subdivision 6 Acidobacterium.</title>
        <authorList>
            <person name="Huang S."/>
            <person name="Vieira S."/>
            <person name="Bunk B."/>
            <person name="Riedel T."/>
            <person name="Sproeer C."/>
            <person name="Overmann J."/>
        </authorList>
    </citation>
    <scope>NUCLEOTIDE SEQUENCE [LARGE SCALE GENOMIC DNA]</scope>
    <source>
        <strain evidence="2">DSM 100886 HEG_-6_39</strain>
    </source>
</reference>
<dbReference type="Proteomes" id="UP000076079">
    <property type="component" value="Chromosome"/>
</dbReference>
<dbReference type="AlphaFoldDB" id="A0A143PNB4"/>
<accession>A0A143PNB4</accession>
<gene>
    <name evidence="1" type="ORF">LuPra_03365</name>
</gene>
<dbReference type="RefSeq" id="WP_157899301.1">
    <property type="nucleotide sequence ID" value="NZ_CP015136.1"/>
</dbReference>
<protein>
    <submittedName>
        <fullName evidence="1">Uncharacterized protein</fullName>
    </submittedName>
</protein>
<evidence type="ECO:0000313" key="2">
    <source>
        <dbReference type="Proteomes" id="UP000076079"/>
    </source>
</evidence>
<organism evidence="1 2">
    <name type="scientific">Luteitalea pratensis</name>
    <dbReference type="NCBI Taxonomy" id="1855912"/>
    <lineage>
        <taxon>Bacteria</taxon>
        <taxon>Pseudomonadati</taxon>
        <taxon>Acidobacteriota</taxon>
        <taxon>Vicinamibacteria</taxon>
        <taxon>Vicinamibacterales</taxon>
        <taxon>Vicinamibacteraceae</taxon>
        <taxon>Luteitalea</taxon>
    </lineage>
</organism>